<evidence type="ECO:0000313" key="2">
    <source>
        <dbReference type="EMBL" id="PTQ96800.1"/>
    </source>
</evidence>
<dbReference type="Proteomes" id="UP000244168">
    <property type="component" value="Unassembled WGS sequence"/>
</dbReference>
<gene>
    <name evidence="2" type="ORF">C8P68_104289</name>
</gene>
<dbReference type="RefSeq" id="WP_107828747.1">
    <property type="nucleotide sequence ID" value="NZ_CP160205.1"/>
</dbReference>
<dbReference type="Gene3D" id="3.10.450.360">
    <property type="match status" value="1"/>
</dbReference>
<evidence type="ECO:0008006" key="4">
    <source>
        <dbReference type="Google" id="ProtNLM"/>
    </source>
</evidence>
<keyword evidence="3" id="KW-1185">Reference proteome</keyword>
<feature type="chain" id="PRO_5015606982" description="PepSY-like beta-lactamase-inhibitor" evidence="1">
    <location>
        <begin position="23"/>
        <end position="169"/>
    </location>
</feature>
<reference evidence="2 3" key="1">
    <citation type="submission" date="2018-04" db="EMBL/GenBank/DDBJ databases">
        <title>Genomic Encyclopedia of Archaeal and Bacterial Type Strains, Phase II (KMG-II): from individual species to whole genera.</title>
        <authorList>
            <person name="Goeker M."/>
        </authorList>
    </citation>
    <scope>NUCLEOTIDE SEQUENCE [LARGE SCALE GENOMIC DNA]</scope>
    <source>
        <strain evidence="2 3">DSM 26809</strain>
    </source>
</reference>
<protein>
    <recommendedName>
        <fullName evidence="4">PepSY-like beta-lactamase-inhibitor</fullName>
    </recommendedName>
</protein>
<name>A0A2T5J9P7_9SPHI</name>
<keyword evidence="1" id="KW-0732">Signal</keyword>
<sequence>MKKLILAATIAATVGLSTSAKAVVKNDDDSKSISYVVMNQFDADFSGAKNVTWTLTPTSQKADFVLNGEQKTAFYSLTGTFLGVTEQVDYKVIPDAAQKDIAADYQGYTVAQVIKFEASEDNTSSFYRAMAVDAPEQVAYFVDLKKDDGQELLVRVNQRGSVFFFKQVK</sequence>
<organism evidence="2 3">
    <name type="scientific">Mucilaginibacter yixingensis</name>
    <dbReference type="NCBI Taxonomy" id="1295612"/>
    <lineage>
        <taxon>Bacteria</taxon>
        <taxon>Pseudomonadati</taxon>
        <taxon>Bacteroidota</taxon>
        <taxon>Sphingobacteriia</taxon>
        <taxon>Sphingobacteriales</taxon>
        <taxon>Sphingobacteriaceae</taxon>
        <taxon>Mucilaginibacter</taxon>
    </lineage>
</organism>
<evidence type="ECO:0000256" key="1">
    <source>
        <dbReference type="SAM" id="SignalP"/>
    </source>
</evidence>
<proteinExistence type="predicted"/>
<dbReference type="OrthoDB" id="669738at2"/>
<dbReference type="AlphaFoldDB" id="A0A2T5J9P7"/>
<dbReference type="SUPFAM" id="SSF160574">
    <property type="entry name" value="BT0923-like"/>
    <property type="match status" value="1"/>
</dbReference>
<feature type="signal peptide" evidence="1">
    <location>
        <begin position="1"/>
        <end position="22"/>
    </location>
</feature>
<dbReference type="EMBL" id="QAOQ01000004">
    <property type="protein sequence ID" value="PTQ96800.1"/>
    <property type="molecule type" value="Genomic_DNA"/>
</dbReference>
<evidence type="ECO:0000313" key="3">
    <source>
        <dbReference type="Proteomes" id="UP000244168"/>
    </source>
</evidence>
<accession>A0A2T5J9P7</accession>
<comment type="caution">
    <text evidence="2">The sequence shown here is derived from an EMBL/GenBank/DDBJ whole genome shotgun (WGS) entry which is preliminary data.</text>
</comment>